<feature type="region of interest" description="Disordered" evidence="2">
    <location>
        <begin position="407"/>
        <end position="442"/>
    </location>
</feature>
<dbReference type="Proteomes" id="UP000245383">
    <property type="component" value="Unassembled WGS sequence"/>
</dbReference>
<evidence type="ECO:0000313" key="4">
    <source>
        <dbReference type="EMBL" id="PVU93447.1"/>
    </source>
</evidence>
<keyword evidence="5" id="KW-1185">Reference proteome</keyword>
<reference evidence="4 5" key="1">
    <citation type="journal article" date="2018" name="MBio">
        <title>Comparative Genomics Reveals the Core Gene Toolbox for the Fungus-Insect Symbiosis.</title>
        <authorList>
            <person name="Wang Y."/>
            <person name="Stata M."/>
            <person name="Wang W."/>
            <person name="Stajich J.E."/>
            <person name="White M.M."/>
            <person name="Moncalvo J.M."/>
        </authorList>
    </citation>
    <scope>NUCLEOTIDE SEQUENCE [LARGE SCALE GENOMIC DNA]</scope>
    <source>
        <strain evidence="4 5">SWE-8-4</strain>
    </source>
</reference>
<dbReference type="AlphaFoldDB" id="A0A2T9YM88"/>
<keyword evidence="1" id="KW-0238">DNA-binding</keyword>
<feature type="region of interest" description="Disordered" evidence="2">
    <location>
        <begin position="129"/>
        <end position="166"/>
    </location>
</feature>
<feature type="DNA-binding region" description="Homeobox" evidence="1">
    <location>
        <begin position="475"/>
        <end position="536"/>
    </location>
</feature>
<dbReference type="GO" id="GO:0005634">
    <property type="term" value="C:nucleus"/>
    <property type="evidence" value="ECO:0007669"/>
    <property type="project" value="UniProtKB-SubCell"/>
</dbReference>
<keyword evidence="1" id="KW-0539">Nucleus</keyword>
<dbReference type="SMART" id="SM00389">
    <property type="entry name" value="HOX"/>
    <property type="match status" value="1"/>
</dbReference>
<keyword evidence="1" id="KW-0371">Homeobox</keyword>
<accession>A0A2T9YM88</accession>
<protein>
    <recommendedName>
        <fullName evidence="3">Homeobox domain-containing protein</fullName>
    </recommendedName>
</protein>
<feature type="compositionally biased region" description="Polar residues" evidence="2">
    <location>
        <begin position="142"/>
        <end position="165"/>
    </location>
</feature>
<evidence type="ECO:0000256" key="1">
    <source>
        <dbReference type="PROSITE-ProRule" id="PRU00108"/>
    </source>
</evidence>
<dbReference type="Gene3D" id="1.10.10.60">
    <property type="entry name" value="Homeodomain-like"/>
    <property type="match status" value="1"/>
</dbReference>
<dbReference type="OrthoDB" id="5599888at2759"/>
<dbReference type="EMBL" id="MBFR01000128">
    <property type="protein sequence ID" value="PVU93447.1"/>
    <property type="molecule type" value="Genomic_DNA"/>
</dbReference>
<evidence type="ECO:0000259" key="3">
    <source>
        <dbReference type="PROSITE" id="PS50071"/>
    </source>
</evidence>
<dbReference type="InterPro" id="IPR001356">
    <property type="entry name" value="HD"/>
</dbReference>
<dbReference type="PROSITE" id="PS50071">
    <property type="entry name" value="HOMEOBOX_2"/>
    <property type="match status" value="1"/>
</dbReference>
<evidence type="ECO:0000256" key="2">
    <source>
        <dbReference type="SAM" id="MobiDB-lite"/>
    </source>
</evidence>
<feature type="domain" description="Homeobox" evidence="3">
    <location>
        <begin position="473"/>
        <end position="535"/>
    </location>
</feature>
<dbReference type="InterPro" id="IPR009057">
    <property type="entry name" value="Homeodomain-like_sf"/>
</dbReference>
<name>A0A2T9YM88_9FUNG</name>
<dbReference type="CDD" id="cd00086">
    <property type="entry name" value="homeodomain"/>
    <property type="match status" value="1"/>
</dbReference>
<proteinExistence type="predicted"/>
<feature type="compositionally biased region" description="Polar residues" evidence="2">
    <location>
        <begin position="425"/>
        <end position="441"/>
    </location>
</feature>
<gene>
    <name evidence="4" type="ORF">BB561_003260</name>
</gene>
<sequence length="542" mass="60913">MSIEETKQLIHTVFKIASLLSPLDVHFPVDITSSDLAAIDNRACIADPIDLAFDLSRLVISDTINLQHTSGLHNNTNSTKQKIITTTDKPPSCLELQLIEPTQTHPVSHFENNNQNSSCLFNPICEESDSSNSGTKLDKTRNTNLISSDYTPNNLYSTYSKQPPHNSDKTINHCNTHNLFLSKYYNLLQPEIGLESDTLLANIFTHPTDFVASSKNNDPKDSNKSTFNTTKLPSSYFYNLRNTDGSDDNTVRCYRDSTKNIIQKNNSNCNDIAIQSPVMETKMILTDSLSLNEGLSLNDGLSLNNDLSLNIDASLNNGASLNNVLDLEYGNELLHDLDFEWDVDSTLILHNNSSRDFSNALSTQFFCDNDFSGIVNDRYLCDNNCFETCAKNNSALQDIISTTFVDSNNNNTNNGSEAHIKQDSDYSTESNTPSKFSTNKNIHPFIKSPTTRNCKAAAPSPKLSDMNKYYVTKSSKLQKNHRFPLQIRAQLRSFALDFGINPTKKQITALSLNLGLSRKQIREWFSNLRRPSRKHILQKWSF</sequence>
<dbReference type="GO" id="GO:0003677">
    <property type="term" value="F:DNA binding"/>
    <property type="evidence" value="ECO:0007669"/>
    <property type="project" value="UniProtKB-UniRule"/>
</dbReference>
<dbReference type="SUPFAM" id="SSF46689">
    <property type="entry name" value="Homeodomain-like"/>
    <property type="match status" value="1"/>
</dbReference>
<comment type="caution">
    <text evidence="4">The sequence shown here is derived from an EMBL/GenBank/DDBJ whole genome shotgun (WGS) entry which is preliminary data.</text>
</comment>
<evidence type="ECO:0000313" key="5">
    <source>
        <dbReference type="Proteomes" id="UP000245383"/>
    </source>
</evidence>
<organism evidence="4 5">
    <name type="scientific">Smittium simulii</name>
    <dbReference type="NCBI Taxonomy" id="133385"/>
    <lineage>
        <taxon>Eukaryota</taxon>
        <taxon>Fungi</taxon>
        <taxon>Fungi incertae sedis</taxon>
        <taxon>Zoopagomycota</taxon>
        <taxon>Kickxellomycotina</taxon>
        <taxon>Harpellomycetes</taxon>
        <taxon>Harpellales</taxon>
        <taxon>Legeriomycetaceae</taxon>
        <taxon>Smittium</taxon>
    </lineage>
</organism>
<comment type="subcellular location">
    <subcellularLocation>
        <location evidence="1">Nucleus</location>
    </subcellularLocation>
</comment>